<gene>
    <name evidence="6" type="ORF">DEH80_00860</name>
</gene>
<evidence type="ECO:0000256" key="3">
    <source>
        <dbReference type="ARBA" id="ARBA00022448"/>
    </source>
</evidence>
<dbReference type="AlphaFoldDB" id="A0A363UQI3"/>
<dbReference type="PIRSF" id="PIRSF002741">
    <property type="entry name" value="MppA"/>
    <property type="match status" value="1"/>
</dbReference>
<evidence type="ECO:0000313" key="6">
    <source>
        <dbReference type="EMBL" id="PWN57723.1"/>
    </source>
</evidence>
<dbReference type="InterPro" id="IPR039424">
    <property type="entry name" value="SBP_5"/>
</dbReference>
<dbReference type="Pfam" id="PF00496">
    <property type="entry name" value="SBP_bac_5"/>
    <property type="match status" value="1"/>
</dbReference>
<dbReference type="PANTHER" id="PTHR30290">
    <property type="entry name" value="PERIPLASMIC BINDING COMPONENT OF ABC TRANSPORTER"/>
    <property type="match status" value="1"/>
</dbReference>
<dbReference type="Gene3D" id="3.10.105.10">
    <property type="entry name" value="Dipeptide-binding Protein, Domain 3"/>
    <property type="match status" value="1"/>
</dbReference>
<keyword evidence="4" id="KW-0732">Signal</keyword>
<name>A0A363UQI3_9GAMM</name>
<evidence type="ECO:0000313" key="7">
    <source>
        <dbReference type="Proteomes" id="UP000251800"/>
    </source>
</evidence>
<keyword evidence="7" id="KW-1185">Reference proteome</keyword>
<comment type="subcellular location">
    <subcellularLocation>
        <location evidence="1">Cell envelope</location>
    </subcellularLocation>
</comment>
<evidence type="ECO:0000259" key="5">
    <source>
        <dbReference type="Pfam" id="PF00496"/>
    </source>
</evidence>
<feature type="domain" description="Solute-binding protein family 5" evidence="5">
    <location>
        <begin position="101"/>
        <end position="534"/>
    </location>
</feature>
<organism evidence="6 7">
    <name type="scientific">Abyssibacter profundi</name>
    <dbReference type="NCBI Taxonomy" id="2182787"/>
    <lineage>
        <taxon>Bacteria</taxon>
        <taxon>Pseudomonadati</taxon>
        <taxon>Pseudomonadota</taxon>
        <taxon>Gammaproteobacteria</taxon>
        <taxon>Chromatiales</taxon>
        <taxon>Oceanococcaceae</taxon>
        <taxon>Abyssibacter</taxon>
    </lineage>
</organism>
<dbReference type="Gene3D" id="3.40.190.10">
    <property type="entry name" value="Periplasmic binding protein-like II"/>
    <property type="match status" value="1"/>
</dbReference>
<sequence>MPQNASPRVSDLQEITPMLNRTPRFLGAAAAAIAVATLAACGGGQPRTNADGTPMKVYRHSMDGAPVNLDPVQSAVIYSNFVVLNTYDTLYSYKYLTRPYELKPNLAKAMPEVSEDGLTYTIRMKEGSGFIDDPAFADGKGREVVAQDFVYSIKRHFDPKNRSQGAWLWQGKIVGLDQWKEDGADYDAEIEGLKALDDHTIQIKLVKPFPQLTYTLAMGFAALVPHEAVEAYGRELSVRPVGSGPFKLERFSTAKAVFVPNPNYRQEPVDLAAEGYDPALHADYGLEAIDGKAPPFVDRLEIDFITETASRWASFTSDKEVQYSHVPVEQVDSVLASKQPLELKPEWSDRYHSAHGTEAGFVYTYFNMDRPALGTSDDPEQDAKNKALRCAMVDAFSWAERNARFYSGIGNVFPGVITPVVPEFDPNTPRDSVTQDLAAAKQALEDAGWTPETLPEIVYGHVASVTNRQMFEQFRGFMAELGFPVDKVRGESYATFGDFNKGIKTNQFDVGGLGWGLDYPDAENTLQLFYGPNRTPGSNNANYSNPEFDALYEQTAVMQPGPERTAIYRKMNQMVIDDCVALTGLSRTRIYLWHKDVIGVPDREILGGFWLKYVDVKTDAGA</sequence>
<comment type="similarity">
    <text evidence="2">Belongs to the bacterial solute-binding protein 5 family.</text>
</comment>
<dbReference type="Proteomes" id="UP000251800">
    <property type="component" value="Unassembled WGS sequence"/>
</dbReference>
<comment type="caution">
    <text evidence="6">The sequence shown here is derived from an EMBL/GenBank/DDBJ whole genome shotgun (WGS) entry which is preliminary data.</text>
</comment>
<evidence type="ECO:0000256" key="4">
    <source>
        <dbReference type="ARBA" id="ARBA00022729"/>
    </source>
</evidence>
<dbReference type="GO" id="GO:0030288">
    <property type="term" value="C:outer membrane-bounded periplasmic space"/>
    <property type="evidence" value="ECO:0007669"/>
    <property type="project" value="UniProtKB-ARBA"/>
</dbReference>
<dbReference type="InterPro" id="IPR030678">
    <property type="entry name" value="Peptide/Ni-bd"/>
</dbReference>
<dbReference type="SUPFAM" id="SSF53850">
    <property type="entry name" value="Periplasmic binding protein-like II"/>
    <property type="match status" value="1"/>
</dbReference>
<evidence type="ECO:0000256" key="2">
    <source>
        <dbReference type="ARBA" id="ARBA00005695"/>
    </source>
</evidence>
<dbReference type="PANTHER" id="PTHR30290:SF10">
    <property type="entry name" value="PERIPLASMIC OLIGOPEPTIDE-BINDING PROTEIN-RELATED"/>
    <property type="match status" value="1"/>
</dbReference>
<evidence type="ECO:0000256" key="1">
    <source>
        <dbReference type="ARBA" id="ARBA00004196"/>
    </source>
</evidence>
<reference evidence="6 7" key="1">
    <citation type="submission" date="2018-05" db="EMBL/GenBank/DDBJ databases">
        <title>Abyssibacter profundi OUC007T gen. nov., sp. nov, a marine bacterium isolated from seawater of the Mariana Trench.</title>
        <authorList>
            <person name="Zhou S."/>
        </authorList>
    </citation>
    <scope>NUCLEOTIDE SEQUENCE [LARGE SCALE GENOMIC DNA]</scope>
    <source>
        <strain evidence="6 7">OUC007</strain>
    </source>
</reference>
<protein>
    <recommendedName>
        <fullName evidence="5">Solute-binding protein family 5 domain-containing protein</fullName>
    </recommendedName>
</protein>
<dbReference type="GO" id="GO:0015833">
    <property type="term" value="P:peptide transport"/>
    <property type="evidence" value="ECO:0007669"/>
    <property type="project" value="TreeGrafter"/>
</dbReference>
<dbReference type="InterPro" id="IPR000914">
    <property type="entry name" value="SBP_5_dom"/>
</dbReference>
<keyword evidence="3" id="KW-0813">Transport</keyword>
<dbReference type="EMBL" id="QEQK01000001">
    <property type="protein sequence ID" value="PWN57723.1"/>
    <property type="molecule type" value="Genomic_DNA"/>
</dbReference>
<accession>A0A363UQI3</accession>
<dbReference type="GO" id="GO:1904680">
    <property type="term" value="F:peptide transmembrane transporter activity"/>
    <property type="evidence" value="ECO:0007669"/>
    <property type="project" value="TreeGrafter"/>
</dbReference>
<dbReference type="GO" id="GO:0043190">
    <property type="term" value="C:ATP-binding cassette (ABC) transporter complex"/>
    <property type="evidence" value="ECO:0007669"/>
    <property type="project" value="InterPro"/>
</dbReference>
<proteinExistence type="inferred from homology"/>